<dbReference type="AlphaFoldDB" id="A0A382FTK4"/>
<evidence type="ECO:0000256" key="1">
    <source>
        <dbReference type="ARBA" id="ARBA00022714"/>
    </source>
</evidence>
<proteinExistence type="predicted"/>
<evidence type="ECO:0000256" key="3">
    <source>
        <dbReference type="ARBA" id="ARBA00023004"/>
    </source>
</evidence>
<feature type="domain" description="Rieske" evidence="5">
    <location>
        <begin position="5"/>
        <end position="99"/>
    </location>
</feature>
<dbReference type="SUPFAM" id="SSF50022">
    <property type="entry name" value="ISP domain"/>
    <property type="match status" value="1"/>
</dbReference>
<dbReference type="GO" id="GO:0046872">
    <property type="term" value="F:metal ion binding"/>
    <property type="evidence" value="ECO:0007669"/>
    <property type="project" value="UniProtKB-KW"/>
</dbReference>
<keyword evidence="2" id="KW-0479">Metal-binding</keyword>
<protein>
    <recommendedName>
        <fullName evidence="5">Rieske domain-containing protein</fullName>
    </recommendedName>
</protein>
<gene>
    <name evidence="6" type="ORF">METZ01_LOCUS218759</name>
</gene>
<dbReference type="Gene3D" id="2.102.10.10">
    <property type="entry name" value="Rieske [2Fe-2S] iron-sulphur domain"/>
    <property type="match status" value="1"/>
</dbReference>
<evidence type="ECO:0000256" key="4">
    <source>
        <dbReference type="ARBA" id="ARBA00023014"/>
    </source>
</evidence>
<dbReference type="PANTHER" id="PTHR21496:SF23">
    <property type="entry name" value="3-PHENYLPROPIONATE_CINNAMIC ACID DIOXYGENASE FERREDOXIN SUBUNIT"/>
    <property type="match status" value="1"/>
</dbReference>
<name>A0A382FTK4_9ZZZZ</name>
<dbReference type="PROSITE" id="PS51296">
    <property type="entry name" value="RIESKE"/>
    <property type="match status" value="1"/>
</dbReference>
<keyword evidence="3" id="KW-0408">Iron</keyword>
<keyword evidence="1" id="KW-0001">2Fe-2S</keyword>
<keyword evidence="4" id="KW-0411">Iron-sulfur</keyword>
<reference evidence="6" key="1">
    <citation type="submission" date="2018-05" db="EMBL/GenBank/DDBJ databases">
        <authorList>
            <person name="Lanie J.A."/>
            <person name="Ng W.-L."/>
            <person name="Kazmierczak K.M."/>
            <person name="Andrzejewski T.M."/>
            <person name="Davidsen T.M."/>
            <person name="Wayne K.J."/>
            <person name="Tettelin H."/>
            <person name="Glass J.I."/>
            <person name="Rusch D."/>
            <person name="Podicherti R."/>
            <person name="Tsui H.-C.T."/>
            <person name="Winkler M.E."/>
        </authorList>
    </citation>
    <scope>NUCLEOTIDE SEQUENCE</scope>
</reference>
<dbReference type="InterPro" id="IPR017941">
    <property type="entry name" value="Rieske_2Fe-2S"/>
</dbReference>
<evidence type="ECO:0000259" key="5">
    <source>
        <dbReference type="PROSITE" id="PS51296"/>
    </source>
</evidence>
<sequence>MSNWKKVGALTEFSDGNKWQIHVGDRPVALFKYEDTFYALKNGCLHQGFPLADGNVKSYMVECPLHGWVYDMRDGKCLSLGDRFTVTYKLRIQDGILEINMD</sequence>
<dbReference type="InterPro" id="IPR036922">
    <property type="entry name" value="Rieske_2Fe-2S_sf"/>
</dbReference>
<accession>A0A382FTK4</accession>
<organism evidence="6">
    <name type="scientific">marine metagenome</name>
    <dbReference type="NCBI Taxonomy" id="408172"/>
    <lineage>
        <taxon>unclassified sequences</taxon>
        <taxon>metagenomes</taxon>
        <taxon>ecological metagenomes</taxon>
    </lineage>
</organism>
<dbReference type="EMBL" id="UINC01051577">
    <property type="protein sequence ID" value="SVB65905.1"/>
    <property type="molecule type" value="Genomic_DNA"/>
</dbReference>
<evidence type="ECO:0000313" key="6">
    <source>
        <dbReference type="EMBL" id="SVB65905.1"/>
    </source>
</evidence>
<dbReference type="GO" id="GO:0051537">
    <property type="term" value="F:2 iron, 2 sulfur cluster binding"/>
    <property type="evidence" value="ECO:0007669"/>
    <property type="project" value="UniProtKB-KW"/>
</dbReference>
<dbReference type="PANTHER" id="PTHR21496">
    <property type="entry name" value="FERREDOXIN-RELATED"/>
    <property type="match status" value="1"/>
</dbReference>
<evidence type="ECO:0000256" key="2">
    <source>
        <dbReference type="ARBA" id="ARBA00022723"/>
    </source>
</evidence>
<dbReference type="Pfam" id="PF00355">
    <property type="entry name" value="Rieske"/>
    <property type="match status" value="1"/>
</dbReference>